<dbReference type="InterPro" id="IPR051681">
    <property type="entry name" value="Ser/Thr_Kinases-Pseudokinases"/>
</dbReference>
<dbReference type="GeneID" id="9620262"/>
<dbReference type="OrthoDB" id="339325at2759"/>
<keyword evidence="2" id="KW-0812">Transmembrane</keyword>
<dbReference type="PROSITE" id="PS50011">
    <property type="entry name" value="PROTEIN_KINASE_DOM"/>
    <property type="match status" value="1"/>
</dbReference>
<feature type="region of interest" description="Disordered" evidence="1">
    <location>
        <begin position="327"/>
        <end position="388"/>
    </location>
</feature>
<dbReference type="PANTHER" id="PTHR44329">
    <property type="entry name" value="SERINE/THREONINE-PROTEIN KINASE TNNI3K-RELATED"/>
    <property type="match status" value="1"/>
</dbReference>
<evidence type="ECO:0000256" key="2">
    <source>
        <dbReference type="SAM" id="Phobius"/>
    </source>
</evidence>
<feature type="compositionally biased region" description="Polar residues" evidence="1">
    <location>
        <begin position="364"/>
        <end position="375"/>
    </location>
</feature>
<reference evidence="4 5" key="1">
    <citation type="journal article" date="2010" name="Science">
        <title>Genomic analysis of organismal complexity in the multicellular green alga Volvox carteri.</title>
        <authorList>
            <person name="Prochnik S.E."/>
            <person name="Umen J."/>
            <person name="Nedelcu A.M."/>
            <person name="Hallmann A."/>
            <person name="Miller S.M."/>
            <person name="Nishii I."/>
            <person name="Ferris P."/>
            <person name="Kuo A."/>
            <person name="Mitros T."/>
            <person name="Fritz-Laylin L.K."/>
            <person name="Hellsten U."/>
            <person name="Chapman J."/>
            <person name="Simakov O."/>
            <person name="Rensing S.A."/>
            <person name="Terry A."/>
            <person name="Pangilinan J."/>
            <person name="Kapitonov V."/>
            <person name="Jurka J."/>
            <person name="Salamov A."/>
            <person name="Shapiro H."/>
            <person name="Schmutz J."/>
            <person name="Grimwood J."/>
            <person name="Lindquist E."/>
            <person name="Lucas S."/>
            <person name="Grigoriev I.V."/>
            <person name="Schmitt R."/>
            <person name="Kirk D."/>
            <person name="Rokhsar D.S."/>
        </authorList>
    </citation>
    <scope>NUCLEOTIDE SEQUENCE [LARGE SCALE GENOMIC DNA]</scope>
    <source>
        <strain evidence="5">f. Nagariensis / Eve</strain>
    </source>
</reference>
<feature type="compositionally biased region" description="Gly residues" evidence="1">
    <location>
        <begin position="614"/>
        <end position="623"/>
    </location>
</feature>
<dbReference type="Pfam" id="PF07714">
    <property type="entry name" value="PK_Tyr_Ser-Thr"/>
    <property type="match status" value="1"/>
</dbReference>
<gene>
    <name evidence="4" type="ORF">VOLCADRAFT_87540</name>
</gene>
<protein>
    <recommendedName>
        <fullName evidence="3">Protein kinase domain-containing protein</fullName>
    </recommendedName>
</protein>
<dbReference type="PROSITE" id="PS00108">
    <property type="entry name" value="PROTEIN_KINASE_ST"/>
    <property type="match status" value="1"/>
</dbReference>
<dbReference type="AlphaFoldDB" id="D8TLK4"/>
<dbReference type="KEGG" id="vcn:VOLCADRAFT_87540"/>
<feature type="transmembrane region" description="Helical" evidence="2">
    <location>
        <begin position="283"/>
        <end position="311"/>
    </location>
</feature>
<dbReference type="InterPro" id="IPR001245">
    <property type="entry name" value="Ser-Thr/Tyr_kinase_cat_dom"/>
</dbReference>
<dbReference type="InterPro" id="IPR000719">
    <property type="entry name" value="Prot_kinase_dom"/>
</dbReference>
<dbReference type="PANTHER" id="PTHR44329:SF214">
    <property type="entry name" value="PROTEIN KINASE DOMAIN-CONTAINING PROTEIN"/>
    <property type="match status" value="1"/>
</dbReference>
<dbReference type="InterPro" id="IPR011009">
    <property type="entry name" value="Kinase-like_dom_sf"/>
</dbReference>
<evidence type="ECO:0000313" key="5">
    <source>
        <dbReference type="Proteomes" id="UP000001058"/>
    </source>
</evidence>
<feature type="region of interest" description="Disordered" evidence="1">
    <location>
        <begin position="576"/>
        <end position="623"/>
    </location>
</feature>
<dbReference type="InParanoid" id="D8TLK4"/>
<dbReference type="Proteomes" id="UP000001058">
    <property type="component" value="Unassembled WGS sequence"/>
</dbReference>
<dbReference type="STRING" id="3068.D8TLK4"/>
<feature type="compositionally biased region" description="Polar residues" evidence="1">
    <location>
        <begin position="590"/>
        <end position="603"/>
    </location>
</feature>
<dbReference type="SUPFAM" id="SSF56112">
    <property type="entry name" value="Protein kinase-like (PK-like)"/>
    <property type="match status" value="1"/>
</dbReference>
<dbReference type="Gene3D" id="1.10.510.10">
    <property type="entry name" value="Transferase(Phosphotransferase) domain 1"/>
    <property type="match status" value="1"/>
</dbReference>
<dbReference type="InterPro" id="IPR008271">
    <property type="entry name" value="Ser/Thr_kinase_AS"/>
</dbReference>
<feature type="compositionally biased region" description="Low complexity" evidence="1">
    <location>
        <begin position="604"/>
        <end position="613"/>
    </location>
</feature>
<feature type="transmembrane region" description="Helical" evidence="2">
    <location>
        <begin position="414"/>
        <end position="438"/>
    </location>
</feature>
<feature type="compositionally biased region" description="Low complexity" evidence="1">
    <location>
        <begin position="336"/>
        <end position="348"/>
    </location>
</feature>
<feature type="domain" description="Protein kinase" evidence="3">
    <location>
        <begin position="485"/>
        <end position="748"/>
    </location>
</feature>
<evidence type="ECO:0000256" key="1">
    <source>
        <dbReference type="SAM" id="MobiDB-lite"/>
    </source>
</evidence>
<dbReference type="EMBL" id="GL378326">
    <property type="protein sequence ID" value="EFJ51889.1"/>
    <property type="molecule type" value="Genomic_DNA"/>
</dbReference>
<name>D8TLK4_VOLCA</name>
<dbReference type="GO" id="GO:0004674">
    <property type="term" value="F:protein serine/threonine kinase activity"/>
    <property type="evidence" value="ECO:0007669"/>
    <property type="project" value="TreeGrafter"/>
</dbReference>
<accession>D8TLK4</accession>
<dbReference type="SMART" id="SM00220">
    <property type="entry name" value="S_TKc"/>
    <property type="match status" value="1"/>
</dbReference>
<dbReference type="GO" id="GO:0005524">
    <property type="term" value="F:ATP binding"/>
    <property type="evidence" value="ECO:0007669"/>
    <property type="project" value="InterPro"/>
</dbReference>
<evidence type="ECO:0000259" key="3">
    <source>
        <dbReference type="PROSITE" id="PS50011"/>
    </source>
</evidence>
<keyword evidence="5" id="KW-1185">Reference proteome</keyword>
<dbReference type="eggNOG" id="KOG0192">
    <property type="taxonomic scope" value="Eukaryota"/>
</dbReference>
<keyword evidence="2" id="KW-0472">Membrane</keyword>
<dbReference type="RefSeq" id="XP_002947299.1">
    <property type="nucleotide sequence ID" value="XM_002947253.1"/>
</dbReference>
<keyword evidence="2" id="KW-1133">Transmembrane helix</keyword>
<dbReference type="Gene3D" id="3.30.200.20">
    <property type="entry name" value="Phosphorylase Kinase, domain 1"/>
    <property type="match status" value="1"/>
</dbReference>
<sequence>MLPKSAVAPGCTLSINLEDGAQPGDSIRVRQSEDITGPGAMVQQAAVREHPQLGQQQGRTVLRTMRFRVRLAEGVTLMVTGFINIQNRARLGLQSPGVDLLAPCPANESGSFVVLQNGMLVHAVCWPPGLQAATLNNMTRPAAFPGVQQLRPTLPAQALNCSNSSDVHPLERCWPLRGLYQDVAMSGQDPDEQGQLWPTNIFLRLLNMQFACVAVMTETCLKELGPTACFLYMSSTQRVAVRLSPQRPSAPGPSLPPSVAAAAVSVRPGGGEVSGSNRGRAGLPLLVVVLPCVLGVLLITTVAAVFVWFLAARYWRADRRAGWRLPGHSDGSDKLAAASGADSPPAGAQLCKGRSSESLDPVGSQGSTDVLQRQPSKGGGAGPRNRLDAGYGEAARRAHAVMSSTTAETAEVKVLAGTSAPIILVVFVGSVACGYILAPDALVIVTPFTPHRSDLKLDVQCDTEVKLLPVVRGQGPSPVQRHLPGPVTCTCDSRNFGRVVEGLYGGQRVAVKLVPDLSQWSGAGGPAALQSYVQEVEVLGRCQHPNVVRLLAACVTPPRLCLVMELMDTSLDRLIHAIPQPGPPQQAAPTSTGQEVQLGTSSVRGGASSRSDGCGCGGSSGGEGGREISDRGFMLMPLDKVLHVGLEVARGLEYLHPTIVHRDLKPGNVLLNDPYGPRPVVKLTDFGLSRLRSSVLVTRHPEAGTVCAHAWGQRMSTGQQTQSVGVFTALLNLWDDEAACPRATLVHV</sequence>
<evidence type="ECO:0000313" key="4">
    <source>
        <dbReference type="EMBL" id="EFJ51889.1"/>
    </source>
</evidence>
<proteinExistence type="predicted"/>
<organism evidence="5">
    <name type="scientific">Volvox carteri f. nagariensis</name>
    <dbReference type="NCBI Taxonomy" id="3068"/>
    <lineage>
        <taxon>Eukaryota</taxon>
        <taxon>Viridiplantae</taxon>
        <taxon>Chlorophyta</taxon>
        <taxon>core chlorophytes</taxon>
        <taxon>Chlorophyceae</taxon>
        <taxon>CS clade</taxon>
        <taxon>Chlamydomonadales</taxon>
        <taxon>Volvocaceae</taxon>
        <taxon>Volvox</taxon>
    </lineage>
</organism>